<protein>
    <submittedName>
        <fullName evidence="2">Uncharacterized protein</fullName>
    </submittedName>
</protein>
<keyword evidence="3" id="KW-1185">Reference proteome</keyword>
<dbReference type="Proteomes" id="UP001286313">
    <property type="component" value="Unassembled WGS sequence"/>
</dbReference>
<name>A0AAE1BY99_PETCI</name>
<feature type="region of interest" description="Disordered" evidence="1">
    <location>
        <begin position="1"/>
        <end position="25"/>
    </location>
</feature>
<evidence type="ECO:0000313" key="3">
    <source>
        <dbReference type="Proteomes" id="UP001286313"/>
    </source>
</evidence>
<accession>A0AAE1BY99</accession>
<reference evidence="2" key="1">
    <citation type="submission" date="2023-10" db="EMBL/GenBank/DDBJ databases">
        <title>Genome assemblies of two species of porcelain crab, Petrolisthes cinctipes and Petrolisthes manimaculis (Anomura: Porcellanidae).</title>
        <authorList>
            <person name="Angst P."/>
        </authorList>
    </citation>
    <scope>NUCLEOTIDE SEQUENCE</scope>
    <source>
        <strain evidence="2">PB745_01</strain>
        <tissue evidence="2">Gill</tissue>
    </source>
</reference>
<dbReference type="EMBL" id="JAWQEG010005580">
    <property type="protein sequence ID" value="KAK3857559.1"/>
    <property type="molecule type" value="Genomic_DNA"/>
</dbReference>
<comment type="caution">
    <text evidence="2">The sequence shown here is derived from an EMBL/GenBank/DDBJ whole genome shotgun (WGS) entry which is preliminary data.</text>
</comment>
<proteinExistence type="predicted"/>
<dbReference type="AlphaFoldDB" id="A0AAE1BY99"/>
<gene>
    <name evidence="2" type="ORF">Pcinc_036198</name>
</gene>
<feature type="region of interest" description="Disordered" evidence="1">
    <location>
        <begin position="60"/>
        <end position="92"/>
    </location>
</feature>
<feature type="compositionally biased region" description="Basic and acidic residues" evidence="1">
    <location>
        <begin position="1"/>
        <end position="12"/>
    </location>
</feature>
<organism evidence="2 3">
    <name type="scientific">Petrolisthes cinctipes</name>
    <name type="common">Flat porcelain crab</name>
    <dbReference type="NCBI Taxonomy" id="88211"/>
    <lineage>
        <taxon>Eukaryota</taxon>
        <taxon>Metazoa</taxon>
        <taxon>Ecdysozoa</taxon>
        <taxon>Arthropoda</taxon>
        <taxon>Crustacea</taxon>
        <taxon>Multicrustacea</taxon>
        <taxon>Malacostraca</taxon>
        <taxon>Eumalacostraca</taxon>
        <taxon>Eucarida</taxon>
        <taxon>Decapoda</taxon>
        <taxon>Pleocyemata</taxon>
        <taxon>Anomura</taxon>
        <taxon>Galatheoidea</taxon>
        <taxon>Porcellanidae</taxon>
        <taxon>Petrolisthes</taxon>
    </lineage>
</organism>
<evidence type="ECO:0000313" key="2">
    <source>
        <dbReference type="EMBL" id="KAK3857559.1"/>
    </source>
</evidence>
<evidence type="ECO:0000256" key="1">
    <source>
        <dbReference type="SAM" id="MobiDB-lite"/>
    </source>
</evidence>
<sequence>MKARGVREDRPKQTQSNALRTERAKHITTRIYTRCRSESRRGEVQQQEICDGKYVGSSCSVREERRNRNQSGVAWGEIDQWKEGDQEEETAD</sequence>